<dbReference type="Pfam" id="PF13683">
    <property type="entry name" value="rve_3"/>
    <property type="match status" value="1"/>
</dbReference>
<evidence type="ECO:0000259" key="1">
    <source>
        <dbReference type="PROSITE" id="PS50994"/>
    </source>
</evidence>
<dbReference type="AlphaFoldDB" id="A0A7X6AWF9"/>
<reference evidence="2 3" key="1">
    <citation type="submission" date="2020-02" db="EMBL/GenBank/DDBJ databases">
        <title>Streptomyces malaysiensis DSM14702 (JHCC583434, PFL_A843) Genome sequencing and assembly.</title>
        <authorList>
            <person name="Samborskyy M."/>
        </authorList>
    </citation>
    <scope>NUCLEOTIDE SEQUENCE [LARGE SCALE GENOMIC DNA]</scope>
    <source>
        <strain evidence="2 3">DSM 14702</strain>
    </source>
</reference>
<dbReference type="PROSITE" id="PS50994">
    <property type="entry name" value="INTEGRASE"/>
    <property type="match status" value="1"/>
</dbReference>
<feature type="domain" description="Integrase catalytic" evidence="1">
    <location>
        <begin position="41"/>
        <end position="220"/>
    </location>
</feature>
<protein>
    <submittedName>
        <fullName evidence="2">Integrase catalytic subunit</fullName>
    </submittedName>
</protein>
<dbReference type="InterPro" id="IPR001584">
    <property type="entry name" value="Integrase_cat-core"/>
</dbReference>
<dbReference type="Gene3D" id="3.30.420.10">
    <property type="entry name" value="Ribonuclease H-like superfamily/Ribonuclease H"/>
    <property type="match status" value="1"/>
</dbReference>
<organism evidence="2 3">
    <name type="scientific">Streptomyces malaysiensis</name>
    <dbReference type="NCBI Taxonomy" id="92644"/>
    <lineage>
        <taxon>Bacteria</taxon>
        <taxon>Bacillati</taxon>
        <taxon>Actinomycetota</taxon>
        <taxon>Actinomycetes</taxon>
        <taxon>Kitasatosporales</taxon>
        <taxon>Streptomycetaceae</taxon>
        <taxon>Streptomyces</taxon>
        <taxon>Streptomyces violaceusniger group</taxon>
    </lineage>
</organism>
<evidence type="ECO:0000313" key="2">
    <source>
        <dbReference type="EMBL" id="NIY64191.1"/>
    </source>
</evidence>
<proteinExistence type="predicted"/>
<comment type="caution">
    <text evidence="2">The sequence shown here is derived from an EMBL/GenBank/DDBJ whole genome shotgun (WGS) entry which is preliminary data.</text>
</comment>
<dbReference type="Proteomes" id="UP000536624">
    <property type="component" value="Unassembled WGS sequence"/>
</dbReference>
<name>A0A7X6AWF9_STRMQ</name>
<dbReference type="SUPFAM" id="SSF53098">
    <property type="entry name" value="Ribonuclease H-like"/>
    <property type="match status" value="1"/>
</dbReference>
<dbReference type="InterPro" id="IPR036397">
    <property type="entry name" value="RNaseH_sf"/>
</dbReference>
<dbReference type="GO" id="GO:0015074">
    <property type="term" value="P:DNA integration"/>
    <property type="evidence" value="ECO:0007669"/>
    <property type="project" value="InterPro"/>
</dbReference>
<dbReference type="InterPro" id="IPR012337">
    <property type="entry name" value="RNaseH-like_sf"/>
</dbReference>
<dbReference type="EMBL" id="JAALLH010000001">
    <property type="protein sequence ID" value="NIY64191.1"/>
    <property type="molecule type" value="Genomic_DNA"/>
</dbReference>
<evidence type="ECO:0000313" key="3">
    <source>
        <dbReference type="Proteomes" id="UP000536624"/>
    </source>
</evidence>
<gene>
    <name evidence="2" type="ORF">SMALB_2147</name>
</gene>
<dbReference type="GO" id="GO:0003676">
    <property type="term" value="F:nucleic acid binding"/>
    <property type="evidence" value="ECO:0007669"/>
    <property type="project" value="InterPro"/>
</dbReference>
<sequence>MLRLAKENPQWGYRRLHGELLVLGVKVAASTVWKILKDADVDPAPGRSSNTWADFLRSQADALLACDFFEAVTLSGARMYVLAVIEHSSRRIRVLGATAHPTTSWVTQAAKNLVMDLEDVGCRARFMIRDRDGKFPALFDAVFKDTGIEVILTGIQMPGMNSNMERWVQTCRHELLDRTPIRNQRHLLHALREFEEFYNSHRPHQGIANARPLHPLPTPIDDPDKLRHLDIRRHDRLGGIIHEYRHAA</sequence>
<accession>A0A7X6AWF9</accession>